<evidence type="ECO:0000259" key="1">
    <source>
        <dbReference type="PROSITE" id="PS50835"/>
    </source>
</evidence>
<dbReference type="PROSITE" id="PS50835">
    <property type="entry name" value="IG_LIKE"/>
    <property type="match status" value="1"/>
</dbReference>
<evidence type="ECO:0000313" key="2">
    <source>
        <dbReference type="EMBL" id="DBA23047.1"/>
    </source>
</evidence>
<dbReference type="Proteomes" id="UP001181693">
    <property type="component" value="Unassembled WGS sequence"/>
</dbReference>
<dbReference type="InterPro" id="IPR007110">
    <property type="entry name" value="Ig-like_dom"/>
</dbReference>
<comment type="caution">
    <text evidence="2">The sequence shown here is derived from an EMBL/GenBank/DDBJ whole genome shotgun (WGS) entry which is preliminary data.</text>
</comment>
<dbReference type="SUPFAM" id="SSF48726">
    <property type="entry name" value="Immunoglobulin"/>
    <property type="match status" value="1"/>
</dbReference>
<keyword evidence="3" id="KW-1185">Reference proteome</keyword>
<organism evidence="2 3">
    <name type="scientific">Pyxicephalus adspersus</name>
    <name type="common">African bullfrog</name>
    <dbReference type="NCBI Taxonomy" id="30357"/>
    <lineage>
        <taxon>Eukaryota</taxon>
        <taxon>Metazoa</taxon>
        <taxon>Chordata</taxon>
        <taxon>Craniata</taxon>
        <taxon>Vertebrata</taxon>
        <taxon>Euteleostomi</taxon>
        <taxon>Amphibia</taxon>
        <taxon>Batrachia</taxon>
        <taxon>Anura</taxon>
        <taxon>Neobatrachia</taxon>
        <taxon>Ranoidea</taxon>
        <taxon>Pyxicephalidae</taxon>
        <taxon>Pyxicephalinae</taxon>
        <taxon>Pyxicephalus</taxon>
    </lineage>
</organism>
<feature type="domain" description="Ig-like" evidence="1">
    <location>
        <begin position="14"/>
        <end position="109"/>
    </location>
</feature>
<name>A0AAV3AJR1_PYXAD</name>
<dbReference type="InterPro" id="IPR003599">
    <property type="entry name" value="Ig_sub"/>
</dbReference>
<sequence length="125" mass="13076">MSHRSLIFVADSVAQFTVIQEGTITASLGGSVRLPCSRSDGSVSAGNYPTWVYQAPSSVPKGVVGSNGNDNHNIKPPGISDRITGSISGGSAFLSIINIQAADDGMYYCGLWTGSTRTVLQSYTE</sequence>
<dbReference type="InterPro" id="IPR050150">
    <property type="entry name" value="IgV_Light_Chain"/>
</dbReference>
<dbReference type="SMART" id="SM00409">
    <property type="entry name" value="IG"/>
    <property type="match status" value="1"/>
</dbReference>
<dbReference type="InterPro" id="IPR013106">
    <property type="entry name" value="Ig_V-set"/>
</dbReference>
<dbReference type="InterPro" id="IPR036179">
    <property type="entry name" value="Ig-like_dom_sf"/>
</dbReference>
<protein>
    <recommendedName>
        <fullName evidence="1">Ig-like domain-containing protein</fullName>
    </recommendedName>
</protein>
<reference evidence="2" key="1">
    <citation type="thesis" date="2020" institute="ProQuest LLC" country="789 East Eisenhower Parkway, Ann Arbor, MI, USA">
        <title>Comparative Genomics and Chromosome Evolution.</title>
        <authorList>
            <person name="Mudd A.B."/>
        </authorList>
    </citation>
    <scope>NUCLEOTIDE SEQUENCE</scope>
    <source>
        <strain evidence="2">1538</strain>
        <tissue evidence="2">Blood</tissue>
    </source>
</reference>
<dbReference type="SMART" id="SM00406">
    <property type="entry name" value="IGv"/>
    <property type="match status" value="1"/>
</dbReference>
<proteinExistence type="predicted"/>
<evidence type="ECO:0000313" key="3">
    <source>
        <dbReference type="Proteomes" id="UP001181693"/>
    </source>
</evidence>
<dbReference type="InterPro" id="IPR013783">
    <property type="entry name" value="Ig-like_fold"/>
</dbReference>
<dbReference type="EMBL" id="DYDO01000006">
    <property type="protein sequence ID" value="DBA23047.1"/>
    <property type="molecule type" value="Genomic_DNA"/>
</dbReference>
<dbReference type="Gene3D" id="2.60.40.10">
    <property type="entry name" value="Immunoglobulins"/>
    <property type="match status" value="1"/>
</dbReference>
<dbReference type="AlphaFoldDB" id="A0AAV3AJR1"/>
<dbReference type="Pfam" id="PF07686">
    <property type="entry name" value="V-set"/>
    <property type="match status" value="1"/>
</dbReference>
<accession>A0AAV3AJR1</accession>
<gene>
    <name evidence="2" type="ORF">GDO54_014004</name>
</gene>
<dbReference type="PANTHER" id="PTHR23267">
    <property type="entry name" value="IMMUNOGLOBULIN LIGHT CHAIN"/>
    <property type="match status" value="1"/>
</dbReference>